<feature type="transmembrane region" description="Helical" evidence="1">
    <location>
        <begin position="549"/>
        <end position="570"/>
    </location>
</feature>
<dbReference type="Pfam" id="PF10131">
    <property type="entry name" value="PTPS_related"/>
    <property type="match status" value="1"/>
</dbReference>
<feature type="transmembrane region" description="Helical" evidence="1">
    <location>
        <begin position="89"/>
        <end position="107"/>
    </location>
</feature>
<evidence type="ECO:0000256" key="1">
    <source>
        <dbReference type="SAM" id="Phobius"/>
    </source>
</evidence>
<dbReference type="Proteomes" id="UP001301728">
    <property type="component" value="Unassembled WGS sequence"/>
</dbReference>
<evidence type="ECO:0000259" key="2">
    <source>
        <dbReference type="Pfam" id="PF10131"/>
    </source>
</evidence>
<feature type="transmembrane region" description="Helical" evidence="1">
    <location>
        <begin position="21"/>
        <end position="38"/>
    </location>
</feature>
<organism evidence="3 4">
    <name type="scientific">Limnoraphis robusta CCNP1315</name>
    <dbReference type="NCBI Taxonomy" id="3110306"/>
    <lineage>
        <taxon>Bacteria</taxon>
        <taxon>Bacillati</taxon>
        <taxon>Cyanobacteriota</taxon>
        <taxon>Cyanophyceae</taxon>
        <taxon>Oscillatoriophycideae</taxon>
        <taxon>Oscillatoriales</taxon>
        <taxon>Sirenicapillariaceae</taxon>
        <taxon>Limnoraphis</taxon>
    </lineage>
</organism>
<feature type="transmembrane region" description="Helical" evidence="1">
    <location>
        <begin position="324"/>
        <end position="349"/>
    </location>
</feature>
<keyword evidence="1" id="KW-1133">Transmembrane helix</keyword>
<gene>
    <name evidence="3" type="ORF">VB854_13095</name>
</gene>
<feature type="transmembrane region" description="Helical" evidence="1">
    <location>
        <begin position="114"/>
        <end position="133"/>
    </location>
</feature>
<sequence length="579" mass="65258">MSNYNQFSFLFKKNQGLNHPKIIEFGAILFLGLIALFLNSRMIRDGVNGLGDLFWHLTWVQHFSQQIAEGILYPRWIAGTNYGYGSPTFVFYPPLAYYIGSVFKLIGLDIEQTFSALFTLAIFLSGLNFYIFARSQWDKIPSLVGALAFMSAPPVARILSFGGLTTAFATALIPLGLYLTNQSITKPKWRIALVFFWATLALTHLPSLLLYTIIWFIYTLFLFPQHPWKSVLATQVSAGIGFGLVCFYLIPAILEQSLINIDYMTDVKGGWYENMLGSSSLPIFPIGEIKYLNYAFVHQSVNILIGFSLLLIFCLSQAKIIRKALFWFAFIGVIGFLMSRLSAPIWAISSTLQKVQFPYRLIMIYSFGGAALFGLTANGLLQKRGWIKIFPLALLIVLLILNLKYTYRLSRSLPTTQNPGRGVIPNLEYLQTIINDPFTDKLTDVGEYRPLLPDGSSPPVPIINQPQVSVENGEAEVTIDDWGSYSRKFTVAAETPSLIRIRTYHYPAWHLSVNQEERPIDIAEDSTMQFELEPGSYQIELQYRQWTKALVLGTGLSVASAVAFIIFSLFNFKTKSPLN</sequence>
<name>A0ABU5TY71_9CYAN</name>
<feature type="transmembrane region" description="Helical" evidence="1">
    <location>
        <begin position="361"/>
        <end position="380"/>
    </location>
</feature>
<keyword evidence="1" id="KW-0472">Membrane</keyword>
<proteinExistence type="predicted"/>
<feature type="transmembrane region" description="Helical" evidence="1">
    <location>
        <begin position="158"/>
        <end position="179"/>
    </location>
</feature>
<dbReference type="RefSeq" id="WP_323306866.1">
    <property type="nucleotide sequence ID" value="NZ_JAYGHT010000070.1"/>
</dbReference>
<feature type="transmembrane region" description="Helical" evidence="1">
    <location>
        <begin position="191"/>
        <end position="218"/>
    </location>
</feature>
<feature type="domain" description="Membrane protein 6-pyruvoyl-tetrahydropterin synthase-related" evidence="2">
    <location>
        <begin position="90"/>
        <end position="401"/>
    </location>
</feature>
<comment type="caution">
    <text evidence="3">The sequence shown here is derived from an EMBL/GenBank/DDBJ whole genome shotgun (WGS) entry which is preliminary data.</text>
</comment>
<keyword evidence="4" id="KW-1185">Reference proteome</keyword>
<keyword evidence="1" id="KW-0812">Transmembrane</keyword>
<feature type="transmembrane region" description="Helical" evidence="1">
    <location>
        <begin position="386"/>
        <end position="403"/>
    </location>
</feature>
<dbReference type="InterPro" id="IPR018776">
    <property type="entry name" value="Membrane_prot_PTPS-rel_domain"/>
</dbReference>
<accession>A0ABU5TY71</accession>
<protein>
    <submittedName>
        <fullName evidence="3">6-pyruvoyl-tetrahydropterin synthase-related protein</fullName>
    </submittedName>
</protein>
<feature type="transmembrane region" description="Helical" evidence="1">
    <location>
        <begin position="230"/>
        <end position="254"/>
    </location>
</feature>
<feature type="transmembrane region" description="Helical" evidence="1">
    <location>
        <begin position="300"/>
        <end position="318"/>
    </location>
</feature>
<evidence type="ECO:0000313" key="3">
    <source>
        <dbReference type="EMBL" id="MEA5519878.1"/>
    </source>
</evidence>
<reference evidence="3 4" key="1">
    <citation type="submission" date="2023-12" db="EMBL/GenBank/DDBJ databases">
        <title>Baltic Sea Cyanobacteria.</title>
        <authorList>
            <person name="Delbaje E."/>
            <person name="Fewer D.P."/>
            <person name="Shishido T.K."/>
        </authorList>
    </citation>
    <scope>NUCLEOTIDE SEQUENCE [LARGE SCALE GENOMIC DNA]</scope>
    <source>
        <strain evidence="3 4">CCNP 1315</strain>
    </source>
</reference>
<dbReference type="EMBL" id="JAYGHT010000070">
    <property type="protein sequence ID" value="MEA5519878.1"/>
    <property type="molecule type" value="Genomic_DNA"/>
</dbReference>
<evidence type="ECO:0000313" key="4">
    <source>
        <dbReference type="Proteomes" id="UP001301728"/>
    </source>
</evidence>